<feature type="compositionally biased region" description="Polar residues" evidence="1">
    <location>
        <begin position="248"/>
        <end position="262"/>
    </location>
</feature>
<feature type="compositionally biased region" description="Low complexity" evidence="1">
    <location>
        <begin position="219"/>
        <end position="233"/>
    </location>
</feature>
<evidence type="ECO:0000256" key="1">
    <source>
        <dbReference type="SAM" id="MobiDB-lite"/>
    </source>
</evidence>
<name>A0A670IFU4_PODMU</name>
<dbReference type="Proteomes" id="UP000472272">
    <property type="component" value="Chromosome 5"/>
</dbReference>
<reference evidence="2" key="2">
    <citation type="submission" date="2025-08" db="UniProtKB">
        <authorList>
            <consortium name="Ensembl"/>
        </authorList>
    </citation>
    <scope>IDENTIFICATION</scope>
</reference>
<accession>A0A670IFU4</accession>
<sequence>HYNIDQYSYPFQLMLLTSMHARLLSHRCFTFGLGSGACRRLLRGLAKVSRGRAEFLSPSERLQPKVCASLKKAIEPAVSDITIDWYVPDTMEALLSPNEIAALYPGDRLISYCTLYHIASFRDKKATGREPLCRSLSRGSAGSVFQSQEEATGLEGAHPHPAGESQEISLHASASAFFSLAGGDPVSGGDIWKRIYQPSYIKEQYVLTHCSVSTDHSHGLLSHSSTSSESTGSRDVPPEGGSLAQALEGSSQQGQKSVSLGNSSTKVFPALTFSKKALARAALSGRSFSSPHGELDAHRLQMSVCGRLYPVAKPDEPHVCIPMPCSLLGNLLSPAHLDWDTLLEPPYLFSPSPATERGECDSSAWPPLRCQVVIHGLSAGKPVSWEVTAALDSLLLAKDSQAKEEPSQWQQQRKGWDKLLHHLTAGSVIRDNENVSQREAEIEHGFSRRFRIKAVQSSKACNTPSIYTSVVPVDASTQEILPSALEVRSTGRAPGGMSRGLARLAGSSLHPKAGDSGEAQSRHPAIPRPDLEAGGGRSKPASPPPHHPHNLQIRSGNSGMAALPDLIWRLGVRLQQAPGMFQLTDCFSEVVQIPLDRLRRASPYASHRASLSPASSTSPWALIVSPDDAEEGDLESMSWATAVALAWLEHRCAGFFVEWELLAAKADSWLRAQQLPEGVDVAALKGAARQLFLLLRHWDENIKLNMLCYNPNNV</sequence>
<dbReference type="PANTHER" id="PTHR46299:SF2">
    <property type="entry name" value="VON WILLEBRAND FACTOR A DOMAIN-CONTAINING PROTEIN 5B2"/>
    <property type="match status" value="1"/>
</dbReference>
<dbReference type="Ensembl" id="ENSPMRT00000011248.1">
    <property type="protein sequence ID" value="ENSPMRP00000010544.1"/>
    <property type="gene ID" value="ENSPMRG00000007002.1"/>
</dbReference>
<gene>
    <name evidence="2" type="primary">VWA5B2</name>
</gene>
<dbReference type="AlphaFoldDB" id="A0A670IFU4"/>
<evidence type="ECO:0000313" key="2">
    <source>
        <dbReference type="Ensembl" id="ENSPMRP00000010544.1"/>
    </source>
</evidence>
<feature type="region of interest" description="Disordered" evidence="1">
    <location>
        <begin position="507"/>
        <end position="556"/>
    </location>
</feature>
<proteinExistence type="predicted"/>
<reference evidence="2" key="3">
    <citation type="submission" date="2025-09" db="UniProtKB">
        <authorList>
            <consortium name="Ensembl"/>
        </authorList>
    </citation>
    <scope>IDENTIFICATION</scope>
</reference>
<evidence type="ECO:0000313" key="3">
    <source>
        <dbReference type="Proteomes" id="UP000472272"/>
    </source>
</evidence>
<feature type="region of interest" description="Disordered" evidence="1">
    <location>
        <begin position="143"/>
        <end position="165"/>
    </location>
</feature>
<dbReference type="InterPro" id="IPR052627">
    <property type="entry name" value="VWA_domain-containing"/>
</dbReference>
<keyword evidence="3" id="KW-1185">Reference proteome</keyword>
<organism evidence="2 3">
    <name type="scientific">Podarcis muralis</name>
    <name type="common">Wall lizard</name>
    <name type="synonym">Lacerta muralis</name>
    <dbReference type="NCBI Taxonomy" id="64176"/>
    <lineage>
        <taxon>Eukaryota</taxon>
        <taxon>Metazoa</taxon>
        <taxon>Chordata</taxon>
        <taxon>Craniata</taxon>
        <taxon>Vertebrata</taxon>
        <taxon>Euteleostomi</taxon>
        <taxon>Lepidosauria</taxon>
        <taxon>Squamata</taxon>
        <taxon>Bifurcata</taxon>
        <taxon>Unidentata</taxon>
        <taxon>Episquamata</taxon>
        <taxon>Laterata</taxon>
        <taxon>Lacertibaenia</taxon>
        <taxon>Lacertidae</taxon>
        <taxon>Podarcis</taxon>
    </lineage>
</organism>
<protein>
    <submittedName>
        <fullName evidence="2">von Willebrand factor A domain containing 5B2</fullName>
    </submittedName>
</protein>
<dbReference type="PANTHER" id="PTHR46299">
    <property type="entry name" value="VON WILLEBRAND FACTOR A DOMAIN-CONTAINING PROTEIN 5B2-RELATED"/>
    <property type="match status" value="1"/>
</dbReference>
<dbReference type="GeneTree" id="ENSGT00940000157096"/>
<feature type="region of interest" description="Disordered" evidence="1">
    <location>
        <begin position="218"/>
        <end position="262"/>
    </location>
</feature>
<reference evidence="2 3" key="1">
    <citation type="journal article" date="2019" name="Proc. Natl. Acad. Sci. U.S.A.">
        <title>Regulatory changes in pterin and carotenoid genes underlie balanced color polymorphisms in the wall lizard.</title>
        <authorList>
            <person name="Andrade P."/>
            <person name="Pinho C."/>
            <person name="Perez I de Lanuza G."/>
            <person name="Afonso S."/>
            <person name="Brejcha J."/>
            <person name="Rubin C.J."/>
            <person name="Wallerman O."/>
            <person name="Pereira P."/>
            <person name="Sabatino S.J."/>
            <person name="Bellati A."/>
            <person name="Pellitteri-Rosa D."/>
            <person name="Bosakova Z."/>
            <person name="Bunikis I."/>
            <person name="Carretero M.A."/>
            <person name="Feiner N."/>
            <person name="Marsik P."/>
            <person name="Pauperio F."/>
            <person name="Salvi D."/>
            <person name="Soler L."/>
            <person name="While G.M."/>
            <person name="Uller T."/>
            <person name="Font E."/>
            <person name="Andersson L."/>
            <person name="Carneiro M."/>
        </authorList>
    </citation>
    <scope>NUCLEOTIDE SEQUENCE</scope>
</reference>